<organism evidence="1 2">
    <name type="scientific">Dorcoceras hygrometricum</name>
    <dbReference type="NCBI Taxonomy" id="472368"/>
    <lineage>
        <taxon>Eukaryota</taxon>
        <taxon>Viridiplantae</taxon>
        <taxon>Streptophyta</taxon>
        <taxon>Embryophyta</taxon>
        <taxon>Tracheophyta</taxon>
        <taxon>Spermatophyta</taxon>
        <taxon>Magnoliopsida</taxon>
        <taxon>eudicotyledons</taxon>
        <taxon>Gunneridae</taxon>
        <taxon>Pentapetalae</taxon>
        <taxon>asterids</taxon>
        <taxon>lamiids</taxon>
        <taxon>Lamiales</taxon>
        <taxon>Gesneriaceae</taxon>
        <taxon>Didymocarpoideae</taxon>
        <taxon>Trichosporeae</taxon>
        <taxon>Loxocarpinae</taxon>
        <taxon>Dorcoceras</taxon>
    </lineage>
</organism>
<accession>A0A2Z7ATM9</accession>
<protein>
    <submittedName>
        <fullName evidence="1">Uncharacterized protein</fullName>
    </submittedName>
</protein>
<reference evidence="1 2" key="1">
    <citation type="journal article" date="2015" name="Proc. Natl. Acad. Sci. U.S.A.">
        <title>The resurrection genome of Boea hygrometrica: A blueprint for survival of dehydration.</title>
        <authorList>
            <person name="Xiao L."/>
            <person name="Yang G."/>
            <person name="Zhang L."/>
            <person name="Yang X."/>
            <person name="Zhao S."/>
            <person name="Ji Z."/>
            <person name="Zhou Q."/>
            <person name="Hu M."/>
            <person name="Wang Y."/>
            <person name="Chen M."/>
            <person name="Xu Y."/>
            <person name="Jin H."/>
            <person name="Xiao X."/>
            <person name="Hu G."/>
            <person name="Bao F."/>
            <person name="Hu Y."/>
            <person name="Wan P."/>
            <person name="Li L."/>
            <person name="Deng X."/>
            <person name="Kuang T."/>
            <person name="Xiang C."/>
            <person name="Zhu J.K."/>
            <person name="Oliver M.J."/>
            <person name="He Y."/>
        </authorList>
    </citation>
    <scope>NUCLEOTIDE SEQUENCE [LARGE SCALE GENOMIC DNA]</scope>
    <source>
        <strain evidence="2">cv. XS01</strain>
    </source>
</reference>
<dbReference type="OrthoDB" id="1731532at2759"/>
<evidence type="ECO:0000313" key="1">
    <source>
        <dbReference type="EMBL" id="KZV25281.1"/>
    </source>
</evidence>
<dbReference type="Proteomes" id="UP000250235">
    <property type="component" value="Unassembled WGS sequence"/>
</dbReference>
<sequence>MVSMKNPLAAILDSNRFTGLNYQDWLLRGRPTWSSEEHLSWNGEGTPKLVQHRLLEVSAGIQSAGSIKPVYQFDEEKSRVQVQRDEVQNGSSATYKCGVQVQSRAIFSERLDKLEETPLDWSWGRICTQGIKTKLVKDKPSWQQLRAKSSSRADDKRKLEELLKSGCKREEKKRALNISASGYKIKSTHR</sequence>
<gene>
    <name evidence="1" type="ORF">F511_16186</name>
</gene>
<keyword evidence="2" id="KW-1185">Reference proteome</keyword>
<dbReference type="EMBL" id="KV011901">
    <property type="protein sequence ID" value="KZV25281.1"/>
    <property type="molecule type" value="Genomic_DNA"/>
</dbReference>
<name>A0A2Z7ATM9_9LAMI</name>
<dbReference type="AlphaFoldDB" id="A0A2Z7ATM9"/>
<proteinExistence type="predicted"/>
<evidence type="ECO:0000313" key="2">
    <source>
        <dbReference type="Proteomes" id="UP000250235"/>
    </source>
</evidence>